<evidence type="ECO:0000256" key="1">
    <source>
        <dbReference type="SAM" id="Phobius"/>
    </source>
</evidence>
<protein>
    <submittedName>
        <fullName evidence="2">Uncharacterized protein</fullName>
    </submittedName>
</protein>
<dbReference type="Proteomes" id="UP001054945">
    <property type="component" value="Unassembled WGS sequence"/>
</dbReference>
<accession>A0AAV4TEL3</accession>
<organism evidence="2 3">
    <name type="scientific">Caerostris extrusa</name>
    <name type="common">Bark spider</name>
    <name type="synonym">Caerostris bankana</name>
    <dbReference type="NCBI Taxonomy" id="172846"/>
    <lineage>
        <taxon>Eukaryota</taxon>
        <taxon>Metazoa</taxon>
        <taxon>Ecdysozoa</taxon>
        <taxon>Arthropoda</taxon>
        <taxon>Chelicerata</taxon>
        <taxon>Arachnida</taxon>
        <taxon>Araneae</taxon>
        <taxon>Araneomorphae</taxon>
        <taxon>Entelegynae</taxon>
        <taxon>Araneoidea</taxon>
        <taxon>Araneidae</taxon>
        <taxon>Caerostris</taxon>
    </lineage>
</organism>
<keyword evidence="1" id="KW-0472">Membrane</keyword>
<keyword evidence="1" id="KW-0812">Transmembrane</keyword>
<evidence type="ECO:0000313" key="2">
    <source>
        <dbReference type="EMBL" id="GIY43826.1"/>
    </source>
</evidence>
<feature type="transmembrane region" description="Helical" evidence="1">
    <location>
        <begin position="42"/>
        <end position="63"/>
    </location>
</feature>
<proteinExistence type="predicted"/>
<dbReference type="EMBL" id="BPLR01011042">
    <property type="protein sequence ID" value="GIY43826.1"/>
    <property type="molecule type" value="Genomic_DNA"/>
</dbReference>
<comment type="caution">
    <text evidence="2">The sequence shown here is derived from an EMBL/GenBank/DDBJ whole genome shotgun (WGS) entry which is preliminary data.</text>
</comment>
<dbReference type="AlphaFoldDB" id="A0AAV4TEL3"/>
<keyword evidence="1" id="KW-1133">Transmembrane helix</keyword>
<keyword evidence="3" id="KW-1185">Reference proteome</keyword>
<sequence>MREDGRTELNSHLKTICIGCSIDTDIRALLRSVGKPRLKQGWVPGLTVFVINTVVISSVFVINTKASPGRFSMGENPGLDS</sequence>
<gene>
    <name evidence="2" type="primary">AVEN_63256_1</name>
    <name evidence="2" type="ORF">CEXT_212751</name>
</gene>
<name>A0AAV4TEL3_CAEEX</name>
<reference evidence="2 3" key="1">
    <citation type="submission" date="2021-06" db="EMBL/GenBank/DDBJ databases">
        <title>Caerostris extrusa draft genome.</title>
        <authorList>
            <person name="Kono N."/>
            <person name="Arakawa K."/>
        </authorList>
    </citation>
    <scope>NUCLEOTIDE SEQUENCE [LARGE SCALE GENOMIC DNA]</scope>
</reference>
<evidence type="ECO:0000313" key="3">
    <source>
        <dbReference type="Proteomes" id="UP001054945"/>
    </source>
</evidence>